<dbReference type="EMBL" id="JAJSOF020000021">
    <property type="protein sequence ID" value="KAJ4436833.1"/>
    <property type="molecule type" value="Genomic_DNA"/>
</dbReference>
<sequence length="344" mass="39256">MAGSARSSQDRERAYRPAYGFHSGQYSCTLKSISGGTYRGRLGAPVHCILHQKYLCAKNMNLSNVMDVVRTINFIRSKGLNHMSSGHYLMILTVSMGIYSSTPRNDWMEHLERMEDDRIPKFILNYKPKEILRHHIMKDEWNGEKFSPALIQSDPGHSVTHNECTSAHVRTLCHCHTSMTQGMRSKQASRSSTRVCVRICVSIRRPEFECSGSQLEGPEFECSGPQLEGPESEYSELSLKFTIPSSASFRRNHASFIELIDQTSLEMDGGLMIRKLTRNYFASEIKSNPTTFPNGSRLDAGSVTEKHRVQNLKSKLKYVIHQCCKSTELFLWRCDFTLFGDIWY</sequence>
<comment type="caution">
    <text evidence="1">The sequence shown here is derived from an EMBL/GenBank/DDBJ whole genome shotgun (WGS) entry which is preliminary data.</text>
</comment>
<protein>
    <submittedName>
        <fullName evidence="1">Uncharacterized protein</fullName>
    </submittedName>
</protein>
<organism evidence="1 2">
    <name type="scientific">Periplaneta americana</name>
    <name type="common">American cockroach</name>
    <name type="synonym">Blatta americana</name>
    <dbReference type="NCBI Taxonomy" id="6978"/>
    <lineage>
        <taxon>Eukaryota</taxon>
        <taxon>Metazoa</taxon>
        <taxon>Ecdysozoa</taxon>
        <taxon>Arthropoda</taxon>
        <taxon>Hexapoda</taxon>
        <taxon>Insecta</taxon>
        <taxon>Pterygota</taxon>
        <taxon>Neoptera</taxon>
        <taxon>Polyneoptera</taxon>
        <taxon>Dictyoptera</taxon>
        <taxon>Blattodea</taxon>
        <taxon>Blattoidea</taxon>
        <taxon>Blattidae</taxon>
        <taxon>Blattinae</taxon>
        <taxon>Periplaneta</taxon>
    </lineage>
</organism>
<keyword evidence="2" id="KW-1185">Reference proteome</keyword>
<reference evidence="1 2" key="1">
    <citation type="journal article" date="2022" name="Allergy">
        <title>Genome assembly and annotation of Periplaneta americana reveal a comprehensive cockroach allergen profile.</title>
        <authorList>
            <person name="Wang L."/>
            <person name="Xiong Q."/>
            <person name="Saelim N."/>
            <person name="Wang L."/>
            <person name="Nong W."/>
            <person name="Wan A.T."/>
            <person name="Shi M."/>
            <person name="Liu X."/>
            <person name="Cao Q."/>
            <person name="Hui J.H.L."/>
            <person name="Sookrung N."/>
            <person name="Leung T.F."/>
            <person name="Tungtrongchitr A."/>
            <person name="Tsui S.K.W."/>
        </authorList>
    </citation>
    <scope>NUCLEOTIDE SEQUENCE [LARGE SCALE GENOMIC DNA]</scope>
    <source>
        <strain evidence="1">PWHHKU_190912</strain>
    </source>
</reference>
<accession>A0ABQ8SSD9</accession>
<proteinExistence type="predicted"/>
<name>A0ABQ8SSD9_PERAM</name>
<evidence type="ECO:0000313" key="2">
    <source>
        <dbReference type="Proteomes" id="UP001148838"/>
    </source>
</evidence>
<dbReference type="Proteomes" id="UP001148838">
    <property type="component" value="Unassembled WGS sequence"/>
</dbReference>
<gene>
    <name evidence="1" type="ORF">ANN_16965</name>
</gene>
<evidence type="ECO:0000313" key="1">
    <source>
        <dbReference type="EMBL" id="KAJ4436833.1"/>
    </source>
</evidence>